<feature type="domain" description="Complex 1 LYR protein" evidence="3">
    <location>
        <begin position="14"/>
        <end position="71"/>
    </location>
</feature>
<evidence type="ECO:0000313" key="5">
    <source>
        <dbReference type="Proteomes" id="UP001140453"/>
    </source>
</evidence>
<dbReference type="PANTHER" id="PTHR13166:SF7">
    <property type="entry name" value="LYR MOTIF-CONTAINING PROTEIN 4"/>
    <property type="match status" value="1"/>
</dbReference>
<dbReference type="AlphaFoldDB" id="A0A9W8YNE8"/>
<proteinExistence type="inferred from homology"/>
<feature type="region of interest" description="Disordered" evidence="2">
    <location>
        <begin position="242"/>
        <end position="266"/>
    </location>
</feature>
<dbReference type="GO" id="GO:1990221">
    <property type="term" value="C:L-cysteine desulfurase complex"/>
    <property type="evidence" value="ECO:0007669"/>
    <property type="project" value="TreeGrafter"/>
</dbReference>
<sequence length="266" mass="30407">MSLSSTLKGDSPHQVRSLYRQLLRQGEQFASYNFREYAKRRTRDAFRENKTVDDPRQIQELVQKGLKELQMMKRQTVVSQFYQLDRLVVEGGISNLKLVRLQRLRRHVLEEAMTDACEFLASAGGTAQYISFVQQAYGDMYIDVRLTGFGLIWESGEVAMFSKDFRMLKADKLRTQQELERLQAKYVGTGHPDTTSWEWKTNIHRDTKASIVGHTPLLAYMSLAQNEPMAKVRAQLIREMVQPVGPPPPREDEIAALPATQGGRAA</sequence>
<dbReference type="GO" id="GO:0016226">
    <property type="term" value="P:iron-sulfur cluster assembly"/>
    <property type="evidence" value="ECO:0007669"/>
    <property type="project" value="InterPro"/>
</dbReference>
<accession>A0A9W8YNE8</accession>
<reference evidence="4" key="1">
    <citation type="submission" date="2022-10" db="EMBL/GenBank/DDBJ databases">
        <title>Tapping the CABI collections for fungal endophytes: first genome assemblies for Collariella, Neodidymelliopsis, Ascochyta clinopodiicola, Didymella pomorum, Didymosphaeria variabile, Neocosmospora piperis and Neocucurbitaria cava.</title>
        <authorList>
            <person name="Hill R."/>
        </authorList>
    </citation>
    <scope>NUCLEOTIDE SEQUENCE</scope>
    <source>
        <strain evidence="4">IMI 355082</strain>
    </source>
</reference>
<gene>
    <name evidence="4" type="ORF">N0V93_009575</name>
</gene>
<keyword evidence="5" id="KW-1185">Reference proteome</keyword>
<dbReference type="GO" id="GO:0005739">
    <property type="term" value="C:mitochondrion"/>
    <property type="evidence" value="ECO:0007669"/>
    <property type="project" value="TreeGrafter"/>
</dbReference>
<protein>
    <recommendedName>
        <fullName evidence="3">Complex 1 LYR protein domain-containing protein</fullName>
    </recommendedName>
</protein>
<comment type="caution">
    <text evidence="4">The sequence shown here is derived from an EMBL/GenBank/DDBJ whole genome shotgun (WGS) entry which is preliminary data.</text>
</comment>
<dbReference type="Pfam" id="PF05347">
    <property type="entry name" value="Complex1_LYR"/>
    <property type="match status" value="1"/>
</dbReference>
<evidence type="ECO:0000256" key="1">
    <source>
        <dbReference type="ARBA" id="ARBA00009508"/>
    </source>
</evidence>
<dbReference type="CDD" id="cd20264">
    <property type="entry name" value="Complex1_LYR_LYRM4"/>
    <property type="match status" value="1"/>
</dbReference>
<organism evidence="4 5">
    <name type="scientific">Gnomoniopsis smithogilvyi</name>
    <dbReference type="NCBI Taxonomy" id="1191159"/>
    <lineage>
        <taxon>Eukaryota</taxon>
        <taxon>Fungi</taxon>
        <taxon>Dikarya</taxon>
        <taxon>Ascomycota</taxon>
        <taxon>Pezizomycotina</taxon>
        <taxon>Sordariomycetes</taxon>
        <taxon>Sordariomycetidae</taxon>
        <taxon>Diaporthales</taxon>
        <taxon>Gnomoniaceae</taxon>
        <taxon>Gnomoniopsis</taxon>
    </lineage>
</organism>
<comment type="similarity">
    <text evidence="1">Belongs to the complex I LYR family.</text>
</comment>
<evidence type="ECO:0000256" key="2">
    <source>
        <dbReference type="SAM" id="MobiDB-lite"/>
    </source>
</evidence>
<evidence type="ECO:0000259" key="3">
    <source>
        <dbReference type="Pfam" id="PF05347"/>
    </source>
</evidence>
<dbReference type="InterPro" id="IPR009846">
    <property type="entry name" value="SF3b5/RDS3-10"/>
</dbReference>
<dbReference type="Pfam" id="PF07189">
    <property type="entry name" value="SF3b10"/>
    <property type="match status" value="1"/>
</dbReference>
<dbReference type="InterPro" id="IPR008011">
    <property type="entry name" value="Complex1_LYR_dom"/>
</dbReference>
<dbReference type="Proteomes" id="UP001140453">
    <property type="component" value="Unassembled WGS sequence"/>
</dbReference>
<dbReference type="InterPro" id="IPR051522">
    <property type="entry name" value="ISC_assembly_LYR"/>
</dbReference>
<evidence type="ECO:0000313" key="4">
    <source>
        <dbReference type="EMBL" id="KAJ4386677.1"/>
    </source>
</evidence>
<dbReference type="EMBL" id="JAPEVB010000006">
    <property type="protein sequence ID" value="KAJ4386677.1"/>
    <property type="molecule type" value="Genomic_DNA"/>
</dbReference>
<dbReference type="OrthoDB" id="274726at2759"/>
<dbReference type="InterPro" id="IPR045297">
    <property type="entry name" value="Complex1_LYR_LYRM4"/>
</dbReference>
<name>A0A9W8YNE8_9PEZI</name>
<dbReference type="PANTHER" id="PTHR13166">
    <property type="entry name" value="PROTEIN C6ORF149"/>
    <property type="match status" value="1"/>
</dbReference>